<reference evidence="4" key="1">
    <citation type="journal article" date="2019" name="Int. J. Syst. Evol. Microbiol.">
        <title>The Global Catalogue of Microorganisms (GCM) 10K type strain sequencing project: providing services to taxonomists for standard genome sequencing and annotation.</title>
        <authorList>
            <consortium name="The Broad Institute Genomics Platform"/>
            <consortium name="The Broad Institute Genome Sequencing Center for Infectious Disease"/>
            <person name="Wu L."/>
            <person name="Ma J."/>
        </authorList>
    </citation>
    <scope>NUCLEOTIDE SEQUENCE [LARGE SCALE GENOMIC DNA]</scope>
    <source>
        <strain evidence="4">CGMCC 1.12942</strain>
    </source>
</reference>
<evidence type="ECO:0000259" key="2">
    <source>
        <dbReference type="Pfam" id="PF01326"/>
    </source>
</evidence>
<sequence>MYTIPFQNASQYEKSVGAKAKNLSILLNHQLPVPDGFVVAMDALSRTLQANRLDLKKPRDLERKLPAIDIPDDVKEEIKANFDRLLESYDAVAVRSSSAAEDLEGASFAGQYETYLNVTTFEELLAKLKACWASMFTAQVFQYLDKMNIALADLSMGVAVQGMVYSEVSGVMFSANPITKNPHEVVINASYGLGEAIVSGIATPDLYIVKKENDHIEKELGLKEVKMLAGVTGTTTVDTTEEERNQYCLSDRDVLKLAEIAKRVERIYGHPVDMEFGMQKGAIYLLQARPITTTVSEFQWSIILNEEDKKDKFWFYNEDHIAGAKSPLFASFIVPAFNHGFNAAFGRMHFPLGESQTKVHLGHIYQSMTPFTGDMEEQLAKHQEFMRPLFPIIKKRLYEAIEKELMPHYEKLDQDSQAELTLDEALRKVDELFQFYHKAWEVHFDVVGPYGAIMQLLEKLHEQLTNKKDPLFLHELLVGVMNKSLETDRELWKLAEQAKQNPVVLNEFTHVPADRLAARLAATEEGSAFLAAVKNMMSEYGYNKTNTHEFLGQTWIEDMSVPLSHIQAFIKTGYNFDEEYARMVKEREQKYAECIQSLPDSERKRQFMQVYDWALAGKCVHDDHHFYIDAMLSAKARLFLLNVGKTMVKHGIVTDKEDIFYLYLDELKHALANPKELKPLIAERKAEFAENRQKRVPSHFGTPPKELLAHPHLAGMLGSLEESEEAENQTIKGFAAARGTYTGKVKVIRNEEEFSKLEKGDVLVCQTTTPSWTFLFPVASAIITDAGGILSHSGIIAREYKLPAVLGTKVATSRLKDGDVVTVDGDNGMVIIHESE</sequence>
<protein>
    <submittedName>
        <fullName evidence="3">PEP/pyruvate-binding domain-containing protein</fullName>
    </submittedName>
</protein>
<gene>
    <name evidence="3" type="ORF">ACFQNG_10430</name>
</gene>
<dbReference type="InterPro" id="IPR002192">
    <property type="entry name" value="PPDK_AMP/ATP-bd"/>
</dbReference>
<dbReference type="PANTHER" id="PTHR43615:SF1">
    <property type="entry name" value="PPDK_N DOMAIN-CONTAINING PROTEIN"/>
    <property type="match status" value="1"/>
</dbReference>
<dbReference type="Gene3D" id="3.50.30.10">
    <property type="entry name" value="Phosphohistidine domain"/>
    <property type="match status" value="1"/>
</dbReference>
<dbReference type="PANTHER" id="PTHR43615">
    <property type="entry name" value="PHOSPHOENOLPYRUVATE SYNTHASE-RELATED"/>
    <property type="match status" value="1"/>
</dbReference>
<dbReference type="EMBL" id="JBHTBW010000027">
    <property type="protein sequence ID" value="MFC7441564.1"/>
    <property type="molecule type" value="Genomic_DNA"/>
</dbReference>
<evidence type="ECO:0000313" key="3">
    <source>
        <dbReference type="EMBL" id="MFC7441564.1"/>
    </source>
</evidence>
<comment type="caution">
    <text evidence="3">The sequence shown here is derived from an EMBL/GenBank/DDBJ whole genome shotgun (WGS) entry which is preliminary data.</text>
</comment>
<feature type="domain" description="PEP-utilising enzyme mobile" evidence="1">
    <location>
        <begin position="758"/>
        <end position="828"/>
    </location>
</feature>
<dbReference type="Pfam" id="PF00391">
    <property type="entry name" value="PEP-utilizers"/>
    <property type="match status" value="1"/>
</dbReference>
<dbReference type="InterPro" id="IPR036637">
    <property type="entry name" value="Phosphohistidine_dom_sf"/>
</dbReference>
<evidence type="ECO:0000313" key="4">
    <source>
        <dbReference type="Proteomes" id="UP001596500"/>
    </source>
</evidence>
<dbReference type="Proteomes" id="UP001596500">
    <property type="component" value="Unassembled WGS sequence"/>
</dbReference>
<keyword evidence="4" id="KW-1185">Reference proteome</keyword>
<organism evidence="3 4">
    <name type="scientific">Laceyella putida</name>
    <dbReference type="NCBI Taxonomy" id="110101"/>
    <lineage>
        <taxon>Bacteria</taxon>
        <taxon>Bacillati</taxon>
        <taxon>Bacillota</taxon>
        <taxon>Bacilli</taxon>
        <taxon>Bacillales</taxon>
        <taxon>Thermoactinomycetaceae</taxon>
        <taxon>Laceyella</taxon>
    </lineage>
</organism>
<dbReference type="SUPFAM" id="SSF52009">
    <property type="entry name" value="Phosphohistidine domain"/>
    <property type="match status" value="1"/>
</dbReference>
<dbReference type="InterPro" id="IPR008279">
    <property type="entry name" value="PEP-util_enz_mobile_dom"/>
</dbReference>
<dbReference type="SUPFAM" id="SSF56059">
    <property type="entry name" value="Glutathione synthetase ATP-binding domain-like"/>
    <property type="match status" value="1"/>
</dbReference>
<dbReference type="InterPro" id="IPR051549">
    <property type="entry name" value="PEP_Utilizing_Enz"/>
</dbReference>
<feature type="domain" description="Pyruvate phosphate dikinase AMP/ATP-binding" evidence="2">
    <location>
        <begin position="14"/>
        <end position="298"/>
    </location>
</feature>
<name>A0ABW2RL45_9BACL</name>
<dbReference type="Gene3D" id="3.30.1490.20">
    <property type="entry name" value="ATP-grasp fold, A domain"/>
    <property type="match status" value="1"/>
</dbReference>
<accession>A0ABW2RL45</accession>
<dbReference type="InterPro" id="IPR013815">
    <property type="entry name" value="ATP_grasp_subdomain_1"/>
</dbReference>
<dbReference type="Pfam" id="PF01326">
    <property type="entry name" value="PPDK_N"/>
    <property type="match status" value="1"/>
</dbReference>
<dbReference type="RefSeq" id="WP_379864864.1">
    <property type="nucleotide sequence ID" value="NZ_JBHTBW010000027.1"/>
</dbReference>
<dbReference type="Gene3D" id="3.30.470.20">
    <property type="entry name" value="ATP-grasp fold, B domain"/>
    <property type="match status" value="1"/>
</dbReference>
<proteinExistence type="predicted"/>
<evidence type="ECO:0000259" key="1">
    <source>
        <dbReference type="Pfam" id="PF00391"/>
    </source>
</evidence>